<evidence type="ECO:0000313" key="4">
    <source>
        <dbReference type="Proteomes" id="UP000295805"/>
    </source>
</evidence>
<reference evidence="5" key="2">
    <citation type="submission" date="2024-07" db="EMBL/GenBank/DDBJ databases">
        <title>Pseudomonas strain that inhibits Aeromonas fish pathogens.</title>
        <authorList>
            <person name="Wildschutte H."/>
        </authorList>
    </citation>
    <scope>NUCLEOTIDE SEQUENCE [LARGE SCALE GENOMIC DNA]</scope>
    <source>
        <strain evidence="5">n60</strain>
    </source>
</reference>
<gene>
    <name evidence="2" type="ORF">AB6N35_04645</name>
    <name evidence="3" type="ORF">EDD19_10397</name>
</gene>
<accession>A0A4R3ZXU5</accession>
<organism evidence="3 4">
    <name type="scientific">Dietzia cinnamea</name>
    <dbReference type="NCBI Taxonomy" id="321318"/>
    <lineage>
        <taxon>Bacteria</taxon>
        <taxon>Bacillati</taxon>
        <taxon>Actinomycetota</taxon>
        <taxon>Actinomycetes</taxon>
        <taxon>Mycobacteriales</taxon>
        <taxon>Dietziaceae</taxon>
        <taxon>Dietzia</taxon>
    </lineage>
</organism>
<proteinExistence type="predicted"/>
<dbReference type="Proteomes" id="UP000295805">
    <property type="component" value="Unassembled WGS sequence"/>
</dbReference>
<protein>
    <submittedName>
        <fullName evidence="2">DUF4112 domain-containing protein</fullName>
    </submittedName>
    <submittedName>
        <fullName evidence="3">Uncharacterized protein DUF4112</fullName>
    </submittedName>
</protein>
<dbReference type="EMBL" id="SMCX01000003">
    <property type="protein sequence ID" value="TCW25749.1"/>
    <property type="molecule type" value="Genomic_DNA"/>
</dbReference>
<reference evidence="2" key="3">
    <citation type="submission" date="2024-07" db="EMBL/GenBank/DDBJ databases">
        <authorList>
            <person name="Wildschutte H."/>
        </authorList>
    </citation>
    <scope>NUCLEOTIDE SEQUENCE</scope>
    <source>
        <strain evidence="2">N60</strain>
    </source>
</reference>
<keyword evidence="1" id="KW-0812">Transmembrane</keyword>
<keyword evidence="5" id="KW-1185">Reference proteome</keyword>
<evidence type="ECO:0000256" key="1">
    <source>
        <dbReference type="SAM" id="Phobius"/>
    </source>
</evidence>
<name>A0A4R3ZXU5_9ACTN</name>
<sequence length="166" mass="17397">MSDSRPARAPADRPGASPVTAGLARVLDDLVRVPGTNYRVGLDPVIGLVPVVGDAVGTVVAAAVFAEAVRNRIPVHLLFRMGWNYLVDAALGVVPLVGDVADVAHKATSKNLRLVDRAIAEGRRVDTDARGYLLRAIGAVGLILLVLLGLVGLALWGLLRLIGLVF</sequence>
<dbReference type="EMBL" id="JBFTEZ010000002">
    <property type="protein sequence ID" value="MEX6463649.1"/>
    <property type="molecule type" value="Genomic_DNA"/>
</dbReference>
<keyword evidence="1" id="KW-0472">Membrane</keyword>
<dbReference type="AlphaFoldDB" id="A0A4R3ZXU5"/>
<dbReference type="PANTHER" id="PTHR35519">
    <property type="entry name" value="MEMBRANE PROTEINS"/>
    <property type="match status" value="1"/>
</dbReference>
<dbReference type="RefSeq" id="WP_061228548.1">
    <property type="nucleotide sequence ID" value="NZ_CP143053.1"/>
</dbReference>
<evidence type="ECO:0000313" key="3">
    <source>
        <dbReference type="EMBL" id="TCW25749.1"/>
    </source>
</evidence>
<evidence type="ECO:0000313" key="5">
    <source>
        <dbReference type="Proteomes" id="UP001560293"/>
    </source>
</evidence>
<dbReference type="PANTHER" id="PTHR35519:SF2">
    <property type="entry name" value="PH DOMAIN PROTEIN"/>
    <property type="match status" value="1"/>
</dbReference>
<feature type="transmembrane region" description="Helical" evidence="1">
    <location>
        <begin position="132"/>
        <end position="159"/>
    </location>
</feature>
<keyword evidence="1" id="KW-1133">Transmembrane helix</keyword>
<dbReference type="Proteomes" id="UP001560293">
    <property type="component" value="Unassembled WGS sequence"/>
</dbReference>
<reference evidence="3 4" key="1">
    <citation type="submission" date="2019-03" db="EMBL/GenBank/DDBJ databases">
        <title>Root nodule microbial communities of legume samples collected from USA, Mexico and Botswana.</title>
        <authorList>
            <person name="Hirsch A."/>
        </authorList>
    </citation>
    <scope>NUCLEOTIDE SEQUENCE [LARGE SCALE GENOMIC DNA]</scope>
    <source>
        <strain evidence="3 4">55</strain>
    </source>
</reference>
<comment type="caution">
    <text evidence="3">The sequence shown here is derived from an EMBL/GenBank/DDBJ whole genome shotgun (WGS) entry which is preliminary data.</text>
</comment>
<evidence type="ECO:0000313" key="2">
    <source>
        <dbReference type="EMBL" id="MEX6463649.1"/>
    </source>
</evidence>
<dbReference type="InterPro" id="IPR025187">
    <property type="entry name" value="DUF4112"/>
</dbReference>
<dbReference type="Pfam" id="PF13430">
    <property type="entry name" value="DUF4112"/>
    <property type="match status" value="1"/>
</dbReference>
<dbReference type="GeneID" id="89531950"/>